<dbReference type="AlphaFoldDB" id="A0A6I1I5K6"/>
<gene>
    <name evidence="2" type="ORF">GCN75_03400</name>
</gene>
<proteinExistence type="predicted"/>
<evidence type="ECO:0000313" key="3">
    <source>
        <dbReference type="Proteomes" id="UP000468717"/>
    </source>
</evidence>
<dbReference type="RefSeq" id="WP_152281352.1">
    <property type="nucleotide sequence ID" value="NZ_WFLI01000003.1"/>
</dbReference>
<protein>
    <recommendedName>
        <fullName evidence="1">DUF6968 domain-containing protein</fullName>
    </recommendedName>
</protein>
<keyword evidence="3" id="KW-1185">Reference proteome</keyword>
<evidence type="ECO:0000313" key="2">
    <source>
        <dbReference type="EMBL" id="KAB8066253.1"/>
    </source>
</evidence>
<accession>A0A6I1I5K6</accession>
<comment type="caution">
    <text evidence="2">The sequence shown here is derived from an EMBL/GenBank/DDBJ whole genome shotgun (WGS) entry which is preliminary data.</text>
</comment>
<evidence type="ECO:0000259" key="1">
    <source>
        <dbReference type="Pfam" id="PF22302"/>
    </source>
</evidence>
<dbReference type="EMBL" id="WFLI01000003">
    <property type="protein sequence ID" value="KAB8066253.1"/>
    <property type="molecule type" value="Genomic_DNA"/>
</dbReference>
<reference evidence="2 3" key="1">
    <citation type="submission" date="2019-10" db="EMBL/GenBank/DDBJ databases">
        <title>Three novel species isolated from a subtropical stream in China.</title>
        <authorList>
            <person name="Lu H."/>
        </authorList>
    </citation>
    <scope>NUCLEOTIDE SEQUENCE [LARGE SCALE GENOMIC DNA]</scope>
    <source>
        <strain evidence="2 3">FT13W</strain>
    </source>
</reference>
<organism evidence="2 3">
    <name type="scientific">Janthinobacterium violaceinigrum</name>
    <dbReference type="NCBI Taxonomy" id="2654252"/>
    <lineage>
        <taxon>Bacteria</taxon>
        <taxon>Pseudomonadati</taxon>
        <taxon>Pseudomonadota</taxon>
        <taxon>Betaproteobacteria</taxon>
        <taxon>Burkholderiales</taxon>
        <taxon>Oxalobacteraceae</taxon>
        <taxon>Janthinobacterium</taxon>
    </lineage>
</organism>
<sequence length="107" mass="11866">MKTTDPKFIVEDSLVRVAPDGSESTITARVGTPFLFENSWYCAAELEGIDGRYQDRSGLNATQALSLALSLIQQRLTHLIEDGNVLYLPSDREINIDSTFLSAIFAR</sequence>
<dbReference type="InterPro" id="IPR054241">
    <property type="entry name" value="DUF6968"/>
</dbReference>
<dbReference type="Pfam" id="PF22302">
    <property type="entry name" value="DUF6968"/>
    <property type="match status" value="1"/>
</dbReference>
<feature type="domain" description="DUF6968" evidence="1">
    <location>
        <begin position="20"/>
        <end position="78"/>
    </location>
</feature>
<name>A0A6I1I5K6_9BURK</name>
<dbReference type="Proteomes" id="UP000468717">
    <property type="component" value="Unassembled WGS sequence"/>
</dbReference>